<dbReference type="Pfam" id="PF03572">
    <property type="entry name" value="Peptidase_S41"/>
    <property type="match status" value="1"/>
</dbReference>
<dbReference type="PANTHER" id="PTHR32060:SF30">
    <property type="entry name" value="CARBOXY-TERMINAL PROCESSING PROTEASE CTPA"/>
    <property type="match status" value="1"/>
</dbReference>
<dbReference type="EMBL" id="WRXO01000001">
    <property type="protein sequence ID" value="MVT39061.1"/>
    <property type="molecule type" value="Genomic_DNA"/>
</dbReference>
<evidence type="ECO:0000313" key="2">
    <source>
        <dbReference type="EMBL" id="MVT39061.1"/>
    </source>
</evidence>
<dbReference type="GO" id="GO:0006508">
    <property type="term" value="P:proteolysis"/>
    <property type="evidence" value="ECO:0007669"/>
    <property type="project" value="InterPro"/>
</dbReference>
<protein>
    <recommendedName>
        <fullName evidence="1">Tail specific protease domain-containing protein</fullName>
    </recommendedName>
</protein>
<keyword evidence="3" id="KW-1185">Reference proteome</keyword>
<sequence length="477" mass="53359">MRTIFYLLAAIIVAGCHRPAGTTNQELSVKGMQDDLSILWMSIKEIHPAYGLYTPVDSLQKVYEETVRSINAPMSETDFISHVYPLLSHLRCGHTQLRHSAGYKNMKEPHLPFEVLVRDHHAWVTTHQAKELNTGDEILSMNNTPVAEIIDHGYDLYAGDGYNETFKELFLSEYDGFEDVCNKYYHWEAPYHIAVRTKEGLLKNIQLERSTDNSISEKQADIDTSWMEAADLPLRFLKHSSTAWLEVKSYQYSDTIVFKEAFKQIHTKGIKNLIVDLRHNTGGDIRIATKLLTYLADSSFHIVSDVRSRIPNPAINHFEKYFDTSRTASFNEGFSAGEKEGSYYHINFKPAFGDLLSTIAIDSADHFKGQLFVLIDGATFSAGAHSATAIAAQCKNAVFIGRETAGSEDGCSGGTIQHLTLPNTGVVVEFPWMRLVSVAKHPVLGHGVIPAYTVVYSAEDIVNKTDLDIKKAVSLIH</sequence>
<dbReference type="RefSeq" id="WP_157297766.1">
    <property type="nucleotide sequence ID" value="NZ_BAAAZB010000005.1"/>
</dbReference>
<accession>A0A6N8J2S6</accession>
<dbReference type="Proteomes" id="UP000468388">
    <property type="component" value="Unassembled WGS sequence"/>
</dbReference>
<comment type="caution">
    <text evidence="2">The sequence shown here is derived from an EMBL/GenBank/DDBJ whole genome shotgun (WGS) entry which is preliminary data.</text>
</comment>
<dbReference type="GO" id="GO:0008236">
    <property type="term" value="F:serine-type peptidase activity"/>
    <property type="evidence" value="ECO:0007669"/>
    <property type="project" value="InterPro"/>
</dbReference>
<evidence type="ECO:0000313" key="3">
    <source>
        <dbReference type="Proteomes" id="UP000468388"/>
    </source>
</evidence>
<evidence type="ECO:0000259" key="1">
    <source>
        <dbReference type="Pfam" id="PF03572"/>
    </source>
</evidence>
<name>A0A6N8J2S6_9BACT</name>
<dbReference type="GO" id="GO:0004175">
    <property type="term" value="F:endopeptidase activity"/>
    <property type="evidence" value="ECO:0007669"/>
    <property type="project" value="TreeGrafter"/>
</dbReference>
<dbReference type="PANTHER" id="PTHR32060">
    <property type="entry name" value="TAIL-SPECIFIC PROTEASE"/>
    <property type="match status" value="1"/>
</dbReference>
<proteinExistence type="predicted"/>
<dbReference type="InterPro" id="IPR029045">
    <property type="entry name" value="ClpP/crotonase-like_dom_sf"/>
</dbReference>
<dbReference type="GO" id="GO:0030288">
    <property type="term" value="C:outer membrane-bounded periplasmic space"/>
    <property type="evidence" value="ECO:0007669"/>
    <property type="project" value="TreeGrafter"/>
</dbReference>
<feature type="domain" description="Tail specific protease" evidence="1">
    <location>
        <begin position="243"/>
        <end position="451"/>
    </location>
</feature>
<organism evidence="2 3">
    <name type="scientific">Chitinophaga oryziterrae</name>
    <dbReference type="NCBI Taxonomy" id="1031224"/>
    <lineage>
        <taxon>Bacteria</taxon>
        <taxon>Pseudomonadati</taxon>
        <taxon>Bacteroidota</taxon>
        <taxon>Chitinophagia</taxon>
        <taxon>Chitinophagales</taxon>
        <taxon>Chitinophagaceae</taxon>
        <taxon>Chitinophaga</taxon>
    </lineage>
</organism>
<dbReference type="OrthoDB" id="5480566at2"/>
<gene>
    <name evidence="2" type="ORF">GO495_00575</name>
</gene>
<reference evidence="2 3" key="1">
    <citation type="submission" date="2019-12" db="EMBL/GenBank/DDBJ databases">
        <title>The draft genomic sequence of strain Chitinophaga oryziterrae JCM 16595.</title>
        <authorList>
            <person name="Zhang X."/>
        </authorList>
    </citation>
    <scope>NUCLEOTIDE SEQUENCE [LARGE SCALE GENOMIC DNA]</scope>
    <source>
        <strain evidence="2 3">JCM 16595</strain>
    </source>
</reference>
<dbReference type="InterPro" id="IPR005151">
    <property type="entry name" value="Tail-specific_protease"/>
</dbReference>
<dbReference type="AlphaFoldDB" id="A0A6N8J2S6"/>
<dbReference type="Gene3D" id="3.90.226.10">
    <property type="entry name" value="2-enoyl-CoA Hydratase, Chain A, domain 1"/>
    <property type="match status" value="1"/>
</dbReference>
<dbReference type="SUPFAM" id="SSF52096">
    <property type="entry name" value="ClpP/crotonase"/>
    <property type="match status" value="1"/>
</dbReference>
<dbReference type="PROSITE" id="PS51257">
    <property type="entry name" value="PROKAR_LIPOPROTEIN"/>
    <property type="match status" value="1"/>
</dbReference>
<dbReference type="GO" id="GO:0007165">
    <property type="term" value="P:signal transduction"/>
    <property type="evidence" value="ECO:0007669"/>
    <property type="project" value="TreeGrafter"/>
</dbReference>